<dbReference type="PROSITE" id="PS00211">
    <property type="entry name" value="ABC_TRANSPORTER_1"/>
    <property type="match status" value="1"/>
</dbReference>
<dbReference type="CDD" id="cd03230">
    <property type="entry name" value="ABC_DR_subfamily_A"/>
    <property type="match status" value="1"/>
</dbReference>
<dbReference type="PANTHER" id="PTHR42711:SF17">
    <property type="entry name" value="ABC TRANSPORTER ATP-BINDING PROTEIN"/>
    <property type="match status" value="1"/>
</dbReference>
<evidence type="ECO:0000256" key="4">
    <source>
        <dbReference type="ARBA" id="ARBA00022840"/>
    </source>
</evidence>
<dbReference type="Proteomes" id="UP000467240">
    <property type="component" value="Unassembled WGS sequence"/>
</dbReference>
<organism evidence="8 9">
    <name type="scientific">Pseudoclavibacter chungangensis</name>
    <dbReference type="NCBI Taxonomy" id="587635"/>
    <lineage>
        <taxon>Bacteria</taxon>
        <taxon>Bacillati</taxon>
        <taxon>Actinomycetota</taxon>
        <taxon>Actinomycetes</taxon>
        <taxon>Micrococcales</taxon>
        <taxon>Microbacteriaceae</taxon>
        <taxon>Pseudoclavibacter</taxon>
    </lineage>
</organism>
<evidence type="ECO:0000259" key="7">
    <source>
        <dbReference type="PROSITE" id="PS50893"/>
    </source>
</evidence>
<dbReference type="OrthoDB" id="9804819at2"/>
<evidence type="ECO:0000256" key="1">
    <source>
        <dbReference type="ARBA" id="ARBA00004202"/>
    </source>
</evidence>
<dbReference type="AlphaFoldDB" id="A0A7J5C1V7"/>
<feature type="region of interest" description="Disordered" evidence="6">
    <location>
        <begin position="56"/>
        <end position="83"/>
    </location>
</feature>
<dbReference type="InterPro" id="IPR003593">
    <property type="entry name" value="AAA+_ATPase"/>
</dbReference>
<dbReference type="EMBL" id="WBJZ01000001">
    <property type="protein sequence ID" value="KAB1662626.1"/>
    <property type="molecule type" value="Genomic_DNA"/>
</dbReference>
<comment type="subcellular location">
    <subcellularLocation>
        <location evidence="1">Cell membrane</location>
        <topology evidence="1">Peripheral membrane protein</topology>
    </subcellularLocation>
</comment>
<sequence length="290" mass="30948">MSVGDVVKRFGEVTALDHVSLGIGAGESVGVLGPNGAGKSTLLGLALGLRAPTSGRVRLLGGDPRDPERRQQVGSTPQRSSLPEPLRVGEVLHYVAAHYRNPVPAAQLAEEFGLGDLLRRQCGSLSGGQQRRVGIALAFIGAPRIVVLDEPTVGLDLEGRAALWEVLRRKHREGCTIIVTSHHLDEIEALAKRVVVIDRGRVLADDPLADVLRRVDVQHVSVRDADPAALRAIDPSADVAVDPETRTVNVVTRDADRFVRGLVGTGTPFRDLTVRGATLEEAFVAITRGP</sequence>
<evidence type="ECO:0000256" key="3">
    <source>
        <dbReference type="ARBA" id="ARBA00022741"/>
    </source>
</evidence>
<keyword evidence="2" id="KW-0813">Transport</keyword>
<evidence type="ECO:0000313" key="8">
    <source>
        <dbReference type="EMBL" id="KAB1662626.1"/>
    </source>
</evidence>
<dbReference type="GO" id="GO:0016887">
    <property type="term" value="F:ATP hydrolysis activity"/>
    <property type="evidence" value="ECO:0007669"/>
    <property type="project" value="InterPro"/>
</dbReference>
<dbReference type="Gene3D" id="3.40.50.300">
    <property type="entry name" value="P-loop containing nucleotide triphosphate hydrolases"/>
    <property type="match status" value="1"/>
</dbReference>
<dbReference type="SMART" id="SM00382">
    <property type="entry name" value="AAA"/>
    <property type="match status" value="1"/>
</dbReference>
<name>A0A7J5C1V7_9MICO</name>
<comment type="caution">
    <text evidence="8">The sequence shown here is derived from an EMBL/GenBank/DDBJ whole genome shotgun (WGS) entry which is preliminary data.</text>
</comment>
<gene>
    <name evidence="8" type="ORF">F8O01_00550</name>
</gene>
<keyword evidence="3" id="KW-0547">Nucleotide-binding</keyword>
<dbReference type="InterPro" id="IPR027417">
    <property type="entry name" value="P-loop_NTPase"/>
</dbReference>
<evidence type="ECO:0000256" key="6">
    <source>
        <dbReference type="SAM" id="MobiDB-lite"/>
    </source>
</evidence>
<evidence type="ECO:0000313" key="9">
    <source>
        <dbReference type="Proteomes" id="UP000467240"/>
    </source>
</evidence>
<reference evidence="8 9" key="1">
    <citation type="submission" date="2019-09" db="EMBL/GenBank/DDBJ databases">
        <title>Phylogeny of genus Pseudoclavibacter and closely related genus.</title>
        <authorList>
            <person name="Li Y."/>
        </authorList>
    </citation>
    <scope>NUCLEOTIDE SEQUENCE [LARGE SCALE GENOMIC DNA]</scope>
    <source>
        <strain evidence="8 9">DSM 23821</strain>
    </source>
</reference>
<feature type="domain" description="ABC transporter" evidence="7">
    <location>
        <begin position="1"/>
        <end position="224"/>
    </location>
</feature>
<dbReference type="InterPro" id="IPR017871">
    <property type="entry name" value="ABC_transporter-like_CS"/>
</dbReference>
<dbReference type="GO" id="GO:0005524">
    <property type="term" value="F:ATP binding"/>
    <property type="evidence" value="ECO:0007669"/>
    <property type="project" value="UniProtKB-KW"/>
</dbReference>
<keyword evidence="9" id="KW-1185">Reference proteome</keyword>
<accession>A0A7J5C1V7</accession>
<dbReference type="InterPro" id="IPR003439">
    <property type="entry name" value="ABC_transporter-like_ATP-bd"/>
</dbReference>
<dbReference type="GO" id="GO:0005886">
    <property type="term" value="C:plasma membrane"/>
    <property type="evidence" value="ECO:0007669"/>
    <property type="project" value="UniProtKB-SubCell"/>
</dbReference>
<evidence type="ECO:0000256" key="5">
    <source>
        <dbReference type="ARBA" id="ARBA00023251"/>
    </source>
</evidence>
<proteinExistence type="predicted"/>
<dbReference type="GO" id="GO:0046677">
    <property type="term" value="P:response to antibiotic"/>
    <property type="evidence" value="ECO:0007669"/>
    <property type="project" value="UniProtKB-KW"/>
</dbReference>
<protein>
    <submittedName>
        <fullName evidence="8">ABC transporter ATP-binding protein</fullName>
    </submittedName>
</protein>
<dbReference type="PANTHER" id="PTHR42711">
    <property type="entry name" value="ABC TRANSPORTER ATP-BINDING PROTEIN"/>
    <property type="match status" value="1"/>
</dbReference>
<keyword evidence="4 8" id="KW-0067">ATP-binding</keyword>
<dbReference type="InterPro" id="IPR050763">
    <property type="entry name" value="ABC_transporter_ATP-binding"/>
</dbReference>
<feature type="compositionally biased region" description="Polar residues" evidence="6">
    <location>
        <begin position="72"/>
        <end position="81"/>
    </location>
</feature>
<evidence type="ECO:0000256" key="2">
    <source>
        <dbReference type="ARBA" id="ARBA00022448"/>
    </source>
</evidence>
<dbReference type="SUPFAM" id="SSF52540">
    <property type="entry name" value="P-loop containing nucleoside triphosphate hydrolases"/>
    <property type="match status" value="1"/>
</dbReference>
<dbReference type="PROSITE" id="PS50893">
    <property type="entry name" value="ABC_TRANSPORTER_2"/>
    <property type="match status" value="1"/>
</dbReference>
<keyword evidence="5" id="KW-0046">Antibiotic resistance</keyword>
<dbReference type="Pfam" id="PF00005">
    <property type="entry name" value="ABC_tran"/>
    <property type="match status" value="1"/>
</dbReference>